<dbReference type="Proteomes" id="UP000199073">
    <property type="component" value="Unassembled WGS sequence"/>
</dbReference>
<proteinExistence type="inferred from homology"/>
<gene>
    <name evidence="7" type="ORF">SAMN05660330_00470</name>
</gene>
<evidence type="ECO:0000256" key="3">
    <source>
        <dbReference type="ARBA" id="ARBA00022741"/>
    </source>
</evidence>
<dbReference type="STRING" id="91360.SAMN05660330_00470"/>
<dbReference type="Pfam" id="PF00005">
    <property type="entry name" value="ABC_tran"/>
    <property type="match status" value="1"/>
</dbReference>
<reference evidence="7 8" key="1">
    <citation type="submission" date="2016-10" db="EMBL/GenBank/DDBJ databases">
        <authorList>
            <person name="de Groot N.N."/>
        </authorList>
    </citation>
    <scope>NUCLEOTIDE SEQUENCE [LARGE SCALE GENOMIC DNA]</scope>
    <source>
        <strain evidence="7 8">DSM 12130</strain>
    </source>
</reference>
<dbReference type="GO" id="GO:0015807">
    <property type="term" value="P:L-amino acid transport"/>
    <property type="evidence" value="ECO:0007669"/>
    <property type="project" value="TreeGrafter"/>
</dbReference>
<keyword evidence="2" id="KW-0813">Transport</keyword>
<evidence type="ECO:0000256" key="5">
    <source>
        <dbReference type="ARBA" id="ARBA00022970"/>
    </source>
</evidence>
<keyword evidence="3" id="KW-0547">Nucleotide-binding</keyword>
<sequence>MKNLNAGYGFLKVLWDVSIQIDRGEFVALVGPNGAGKSTTLKTISGLLPPQSGKITFDGQVINNQDCALNCRNGLSYISEELNLFTGMTVLENLEMGAQLLDDKNKMEENLQFVFELFPRLEERVGQYAGTLSGGERKMLAIARGLMSNPILVLVDEPSLGLAPQVTEEVFNALKVLNKKGVTILLVEQNVTKTLKFSSRAYILEKGEVVLEGPSSELITNDHVKQIYLGT</sequence>
<evidence type="ECO:0000256" key="2">
    <source>
        <dbReference type="ARBA" id="ARBA00022448"/>
    </source>
</evidence>
<dbReference type="InterPro" id="IPR052156">
    <property type="entry name" value="BCAA_Transport_ATP-bd_LivF"/>
</dbReference>
<dbReference type="CDD" id="cd03224">
    <property type="entry name" value="ABC_TM1139_LivF_branched"/>
    <property type="match status" value="1"/>
</dbReference>
<dbReference type="RefSeq" id="WP_245694944.1">
    <property type="nucleotide sequence ID" value="NZ_FNJI01000003.1"/>
</dbReference>
<dbReference type="SMART" id="SM00382">
    <property type="entry name" value="AAA"/>
    <property type="match status" value="1"/>
</dbReference>
<dbReference type="GO" id="GO:0015658">
    <property type="term" value="F:branched-chain amino acid transmembrane transporter activity"/>
    <property type="evidence" value="ECO:0007669"/>
    <property type="project" value="TreeGrafter"/>
</dbReference>
<evidence type="ECO:0000313" key="8">
    <source>
        <dbReference type="Proteomes" id="UP000199073"/>
    </source>
</evidence>
<evidence type="ECO:0000259" key="6">
    <source>
        <dbReference type="PROSITE" id="PS50893"/>
    </source>
</evidence>
<dbReference type="GO" id="GO:0016887">
    <property type="term" value="F:ATP hydrolysis activity"/>
    <property type="evidence" value="ECO:0007669"/>
    <property type="project" value="InterPro"/>
</dbReference>
<accession>A0A1H0KEE8</accession>
<organism evidence="7 8">
    <name type="scientific">Desulforhopalus singaporensis</name>
    <dbReference type="NCBI Taxonomy" id="91360"/>
    <lineage>
        <taxon>Bacteria</taxon>
        <taxon>Pseudomonadati</taxon>
        <taxon>Thermodesulfobacteriota</taxon>
        <taxon>Desulfobulbia</taxon>
        <taxon>Desulfobulbales</taxon>
        <taxon>Desulfocapsaceae</taxon>
        <taxon>Desulforhopalus</taxon>
    </lineage>
</organism>
<feature type="domain" description="ABC transporter" evidence="6">
    <location>
        <begin position="1"/>
        <end position="231"/>
    </location>
</feature>
<evidence type="ECO:0000256" key="1">
    <source>
        <dbReference type="ARBA" id="ARBA00005417"/>
    </source>
</evidence>
<dbReference type="PANTHER" id="PTHR43820">
    <property type="entry name" value="HIGH-AFFINITY BRANCHED-CHAIN AMINO ACID TRANSPORT ATP-BINDING PROTEIN LIVF"/>
    <property type="match status" value="1"/>
</dbReference>
<dbReference type="EMBL" id="FNJI01000003">
    <property type="protein sequence ID" value="SDO54305.1"/>
    <property type="molecule type" value="Genomic_DNA"/>
</dbReference>
<protein>
    <submittedName>
        <fullName evidence="7">Branched-chain amino acid transport system ATP-binding protein</fullName>
    </submittedName>
</protein>
<dbReference type="InterPro" id="IPR003439">
    <property type="entry name" value="ABC_transporter-like_ATP-bd"/>
</dbReference>
<evidence type="ECO:0000313" key="7">
    <source>
        <dbReference type="EMBL" id="SDO54305.1"/>
    </source>
</evidence>
<dbReference type="PROSITE" id="PS50893">
    <property type="entry name" value="ABC_TRANSPORTER_2"/>
    <property type="match status" value="1"/>
</dbReference>
<dbReference type="InterPro" id="IPR003593">
    <property type="entry name" value="AAA+_ATPase"/>
</dbReference>
<dbReference type="PROSITE" id="PS00211">
    <property type="entry name" value="ABC_TRANSPORTER_1"/>
    <property type="match status" value="1"/>
</dbReference>
<dbReference type="PANTHER" id="PTHR43820:SF4">
    <property type="entry name" value="HIGH-AFFINITY BRANCHED-CHAIN AMINO ACID TRANSPORT ATP-BINDING PROTEIN LIVF"/>
    <property type="match status" value="1"/>
</dbReference>
<dbReference type="AlphaFoldDB" id="A0A1H0KEE8"/>
<name>A0A1H0KEE8_9BACT</name>
<dbReference type="InterPro" id="IPR017871">
    <property type="entry name" value="ABC_transporter-like_CS"/>
</dbReference>
<dbReference type="Gene3D" id="3.40.50.300">
    <property type="entry name" value="P-loop containing nucleotide triphosphate hydrolases"/>
    <property type="match status" value="1"/>
</dbReference>
<dbReference type="SUPFAM" id="SSF52540">
    <property type="entry name" value="P-loop containing nucleoside triphosphate hydrolases"/>
    <property type="match status" value="1"/>
</dbReference>
<keyword evidence="4 7" id="KW-0067">ATP-binding</keyword>
<evidence type="ECO:0000256" key="4">
    <source>
        <dbReference type="ARBA" id="ARBA00022840"/>
    </source>
</evidence>
<dbReference type="GO" id="GO:0005524">
    <property type="term" value="F:ATP binding"/>
    <property type="evidence" value="ECO:0007669"/>
    <property type="project" value="UniProtKB-KW"/>
</dbReference>
<keyword evidence="5" id="KW-0029">Amino-acid transport</keyword>
<dbReference type="InterPro" id="IPR027417">
    <property type="entry name" value="P-loop_NTPase"/>
</dbReference>
<keyword evidence="8" id="KW-1185">Reference proteome</keyword>
<comment type="similarity">
    <text evidence="1">Belongs to the ABC transporter superfamily.</text>
</comment>